<feature type="region of interest" description="Disordered" evidence="1">
    <location>
        <begin position="1"/>
        <end position="32"/>
    </location>
</feature>
<dbReference type="Proteomes" id="UP001228049">
    <property type="component" value="Unassembled WGS sequence"/>
</dbReference>
<evidence type="ECO:0000313" key="3">
    <source>
        <dbReference type="Proteomes" id="UP001228049"/>
    </source>
</evidence>
<evidence type="ECO:0000313" key="2">
    <source>
        <dbReference type="EMBL" id="KAK1903525.1"/>
    </source>
</evidence>
<keyword evidence="3" id="KW-1185">Reference proteome</keyword>
<dbReference type="AlphaFoldDB" id="A0AAD9CKA7"/>
<proteinExistence type="predicted"/>
<comment type="caution">
    <text evidence="2">The sequence shown here is derived from an EMBL/GenBank/DDBJ whole genome shotgun (WGS) entry which is preliminary data.</text>
</comment>
<gene>
    <name evidence="2" type="ORF">KUDE01_006481</name>
</gene>
<name>A0AAD9CKA7_DISEL</name>
<accession>A0AAD9CKA7</accession>
<dbReference type="EMBL" id="JASDAP010000005">
    <property type="protein sequence ID" value="KAK1903525.1"/>
    <property type="molecule type" value="Genomic_DNA"/>
</dbReference>
<evidence type="ECO:0000256" key="1">
    <source>
        <dbReference type="SAM" id="MobiDB-lite"/>
    </source>
</evidence>
<protein>
    <submittedName>
        <fullName evidence="2">Protein Jade-3</fullName>
    </submittedName>
</protein>
<organism evidence="2 3">
    <name type="scientific">Dissostichus eleginoides</name>
    <name type="common">Patagonian toothfish</name>
    <name type="synonym">Dissostichus amissus</name>
    <dbReference type="NCBI Taxonomy" id="100907"/>
    <lineage>
        <taxon>Eukaryota</taxon>
        <taxon>Metazoa</taxon>
        <taxon>Chordata</taxon>
        <taxon>Craniata</taxon>
        <taxon>Vertebrata</taxon>
        <taxon>Euteleostomi</taxon>
        <taxon>Actinopterygii</taxon>
        <taxon>Neopterygii</taxon>
        <taxon>Teleostei</taxon>
        <taxon>Neoteleostei</taxon>
        <taxon>Acanthomorphata</taxon>
        <taxon>Eupercaria</taxon>
        <taxon>Perciformes</taxon>
        <taxon>Notothenioidei</taxon>
        <taxon>Nototheniidae</taxon>
        <taxon>Dissostichus</taxon>
    </lineage>
</organism>
<reference evidence="2" key="1">
    <citation type="submission" date="2023-04" db="EMBL/GenBank/DDBJ databases">
        <title>Chromosome-level genome of Chaenocephalus aceratus.</title>
        <authorList>
            <person name="Park H."/>
        </authorList>
    </citation>
    <scope>NUCLEOTIDE SEQUENCE</scope>
    <source>
        <strain evidence="2">DE</strain>
        <tissue evidence="2">Muscle</tissue>
    </source>
</reference>
<feature type="compositionally biased region" description="Polar residues" evidence="1">
    <location>
        <begin position="8"/>
        <end position="20"/>
    </location>
</feature>
<sequence length="81" mass="8793">MNKAMRSADSSDNESPSTSFGKPETPSPKKPAEVFRKYLISAMKLPDSHHVSVVRVGQRARGCRCWPAPTPPLSPPLCSSV</sequence>